<organism evidence="1 2">
    <name type="scientific">Lacipirellula parvula</name>
    <dbReference type="NCBI Taxonomy" id="2650471"/>
    <lineage>
        <taxon>Bacteria</taxon>
        <taxon>Pseudomonadati</taxon>
        <taxon>Planctomycetota</taxon>
        <taxon>Planctomycetia</taxon>
        <taxon>Pirellulales</taxon>
        <taxon>Lacipirellulaceae</taxon>
        <taxon>Lacipirellula</taxon>
    </lineage>
</organism>
<name>A0A5K7XCV9_9BACT</name>
<gene>
    <name evidence="1" type="ORF">PLANPX_4236</name>
</gene>
<dbReference type="AlphaFoldDB" id="A0A5K7XCV9"/>
<reference evidence="2" key="1">
    <citation type="submission" date="2019-10" db="EMBL/GenBank/DDBJ databases">
        <title>Lacipirellula parvula gen. nov., sp. nov., representing a lineage of planctomycetes widespread in freshwater anoxic habitats, and description of the family Lacipirellulaceae.</title>
        <authorList>
            <person name="Dedysh S.N."/>
            <person name="Kulichevskaya I.S."/>
            <person name="Beletsky A.V."/>
            <person name="Rakitin A.L."/>
            <person name="Mardanov A.V."/>
            <person name="Ivanova A.A."/>
            <person name="Saltykova V.X."/>
            <person name="Rijpstra W.I.C."/>
            <person name="Sinninghe Damste J.S."/>
            <person name="Ravin N.V."/>
        </authorList>
    </citation>
    <scope>NUCLEOTIDE SEQUENCE [LARGE SCALE GENOMIC DNA]</scope>
    <source>
        <strain evidence="2">PX69</strain>
    </source>
</reference>
<dbReference type="Proteomes" id="UP000326837">
    <property type="component" value="Chromosome"/>
</dbReference>
<protein>
    <submittedName>
        <fullName evidence="1">Uncharacterized protein</fullName>
    </submittedName>
</protein>
<accession>A0A5K7XCV9</accession>
<evidence type="ECO:0000313" key="2">
    <source>
        <dbReference type="Proteomes" id="UP000326837"/>
    </source>
</evidence>
<sequence>MQEEKSTVKVGELSRSFAGVHLAERLPLRPAGSSPAY</sequence>
<dbReference type="EMBL" id="AP021861">
    <property type="protein sequence ID" value="BBO34624.1"/>
    <property type="molecule type" value="Genomic_DNA"/>
</dbReference>
<evidence type="ECO:0000313" key="1">
    <source>
        <dbReference type="EMBL" id="BBO34624.1"/>
    </source>
</evidence>
<dbReference type="KEGG" id="lpav:PLANPX_4236"/>
<keyword evidence="2" id="KW-1185">Reference proteome</keyword>
<proteinExistence type="predicted"/>